<dbReference type="InterPro" id="IPR035986">
    <property type="entry name" value="PKD_dom_sf"/>
</dbReference>
<evidence type="ECO:0000313" key="4">
    <source>
        <dbReference type="Proteomes" id="UP001246244"/>
    </source>
</evidence>
<reference evidence="4" key="1">
    <citation type="submission" date="2023-07" db="EMBL/GenBank/DDBJ databases">
        <title>Whole-genome sequencing of a new Methanosarcina sp. Z-7115.</title>
        <authorList>
            <person name="Zhilina T.N."/>
            <person name="Merkel A.Y."/>
        </authorList>
    </citation>
    <scope>NUCLEOTIDE SEQUENCE [LARGE SCALE GENOMIC DNA]</scope>
    <source>
        <strain evidence="4">Z-7115</strain>
    </source>
</reference>
<dbReference type="PROSITE" id="PS50093">
    <property type="entry name" value="PKD"/>
    <property type="match status" value="1"/>
</dbReference>
<gene>
    <name evidence="3" type="ORF">RG963_05570</name>
</gene>
<organism evidence="3 4">
    <name type="scientific">Methanosarcina baikalica</name>
    <dbReference type="NCBI Taxonomy" id="3073890"/>
    <lineage>
        <taxon>Archaea</taxon>
        <taxon>Methanobacteriati</taxon>
        <taxon>Methanobacteriota</taxon>
        <taxon>Stenosarchaea group</taxon>
        <taxon>Methanomicrobia</taxon>
        <taxon>Methanosarcinales</taxon>
        <taxon>Methanosarcinaceae</taxon>
        <taxon>Methanosarcina</taxon>
    </lineage>
</organism>
<feature type="region of interest" description="Disordered" evidence="1">
    <location>
        <begin position="442"/>
        <end position="469"/>
    </location>
</feature>
<dbReference type="EMBL" id="JAVKPK010000016">
    <property type="protein sequence ID" value="MDR7665259.1"/>
    <property type="molecule type" value="Genomic_DNA"/>
</dbReference>
<feature type="compositionally biased region" description="Polar residues" evidence="1">
    <location>
        <begin position="442"/>
        <end position="462"/>
    </location>
</feature>
<dbReference type="Pfam" id="PF18911">
    <property type="entry name" value="PKD_4"/>
    <property type="match status" value="1"/>
</dbReference>
<feature type="domain" description="PKD" evidence="2">
    <location>
        <begin position="493"/>
        <end position="551"/>
    </location>
</feature>
<evidence type="ECO:0000259" key="2">
    <source>
        <dbReference type="PROSITE" id="PS50093"/>
    </source>
</evidence>
<dbReference type="CDD" id="cd00146">
    <property type="entry name" value="PKD"/>
    <property type="match status" value="1"/>
</dbReference>
<proteinExistence type="predicted"/>
<dbReference type="InterPro" id="IPR013783">
    <property type="entry name" value="Ig-like_fold"/>
</dbReference>
<sequence length="551" mass="61825">MNKSKGKKAIFQFVVLLLCMVLIHTAFASENQNQFTMNFIDNSTSENTTIENSTTENSTIEDPIIENATIVDPSYYYTYIGEGNSTEITVRFTNNGNETLFLNPKVIATSNTNSINESWINIYPANATVAPSSVQYFTIEVNVPWDSPGGYYQGKIAFNDDIVPYTEDYNDPQYVNSMQLVLWVQAEEKIQLQASYISDTVEAGTENEYKIKVKNVATRDITINPTLITYNEYYTDYEQAFGNDTIEIYAPSTIKAGEIANMSIRVHVPENATGNYNGYINMHVNGKANDGYDPGINLYFSVWQPPAPFVKTFYTTTDDPIIIEVSGDSYRSNNQLRVSQEKDKPPFELGLAYNSNPVNMTFTNSTESGSADIQNSYYPTWLNMNQKIYENVRDHYTATYIAPGAIGEWELIILPKGADNFQYLIKISNNNLEKIWNVTNENSATGNSSTGNATDENTSTPTDGPESEVLISDFSSDVTTGYTPLEVQFTDLSENATEWNWDFGDRVHSTIKDPVHIYSKAGKYTVSLTVKNANGMDTEEKSKYVSVSKRK</sequence>
<accession>A0ABU2CZW5</accession>
<evidence type="ECO:0000256" key="1">
    <source>
        <dbReference type="SAM" id="MobiDB-lite"/>
    </source>
</evidence>
<comment type="caution">
    <text evidence="3">The sequence shown here is derived from an EMBL/GenBank/DDBJ whole genome shotgun (WGS) entry which is preliminary data.</text>
</comment>
<dbReference type="Proteomes" id="UP001246244">
    <property type="component" value="Unassembled WGS sequence"/>
</dbReference>
<dbReference type="InterPro" id="IPR000601">
    <property type="entry name" value="PKD_dom"/>
</dbReference>
<dbReference type="Gene3D" id="2.60.40.10">
    <property type="entry name" value="Immunoglobulins"/>
    <property type="match status" value="1"/>
</dbReference>
<dbReference type="RefSeq" id="WP_310575286.1">
    <property type="nucleotide sequence ID" value="NZ_JAVKPK010000016.1"/>
</dbReference>
<dbReference type="SUPFAM" id="SSF49299">
    <property type="entry name" value="PKD domain"/>
    <property type="match status" value="1"/>
</dbReference>
<keyword evidence="4" id="KW-1185">Reference proteome</keyword>
<name>A0ABU2CZW5_9EURY</name>
<protein>
    <submittedName>
        <fullName evidence="3">PKD domain-containing protein</fullName>
    </submittedName>
</protein>
<dbReference type="SMART" id="SM00089">
    <property type="entry name" value="PKD"/>
    <property type="match status" value="1"/>
</dbReference>
<dbReference type="InterPro" id="IPR022409">
    <property type="entry name" value="PKD/Chitinase_dom"/>
</dbReference>
<evidence type="ECO:0000313" key="3">
    <source>
        <dbReference type="EMBL" id="MDR7665259.1"/>
    </source>
</evidence>